<dbReference type="GO" id="GO:0005886">
    <property type="term" value="C:plasma membrane"/>
    <property type="evidence" value="ECO:0007669"/>
    <property type="project" value="UniProtKB-SubCell"/>
</dbReference>
<dbReference type="Proteomes" id="UP000285530">
    <property type="component" value="Unassembled WGS sequence"/>
</dbReference>
<evidence type="ECO:0000313" key="9">
    <source>
        <dbReference type="EMBL" id="RJL06609.1"/>
    </source>
</evidence>
<feature type="domain" description="CstA N-terminal" evidence="8">
    <location>
        <begin position="365"/>
        <end position="507"/>
    </location>
</feature>
<keyword evidence="6 7" id="KW-0472">Membrane</keyword>
<feature type="transmembrane region" description="Helical" evidence="7">
    <location>
        <begin position="130"/>
        <end position="155"/>
    </location>
</feature>
<keyword evidence="5 7" id="KW-1133">Transmembrane helix</keyword>
<dbReference type="AlphaFoldDB" id="A0A419A0X8"/>
<dbReference type="InterPro" id="IPR051605">
    <property type="entry name" value="CstA"/>
</dbReference>
<feature type="transmembrane region" description="Helical" evidence="7">
    <location>
        <begin position="6"/>
        <end position="26"/>
    </location>
</feature>
<protein>
    <submittedName>
        <fullName evidence="9">Carbon starvation protein A</fullName>
    </submittedName>
</protein>
<feature type="transmembrane region" description="Helical" evidence="7">
    <location>
        <begin position="223"/>
        <end position="244"/>
    </location>
</feature>
<feature type="transmembrane region" description="Helical" evidence="7">
    <location>
        <begin position="256"/>
        <end position="278"/>
    </location>
</feature>
<comment type="similarity">
    <text evidence="2">Belongs to the peptide transporter carbon starvation (CstA) (TC 2.A.114) family.</text>
</comment>
<evidence type="ECO:0000256" key="7">
    <source>
        <dbReference type="SAM" id="Phobius"/>
    </source>
</evidence>
<feature type="transmembrane region" description="Helical" evidence="7">
    <location>
        <begin position="490"/>
        <end position="509"/>
    </location>
</feature>
<evidence type="ECO:0000256" key="6">
    <source>
        <dbReference type="ARBA" id="ARBA00023136"/>
    </source>
</evidence>
<evidence type="ECO:0000313" key="10">
    <source>
        <dbReference type="Proteomes" id="UP000285530"/>
    </source>
</evidence>
<comment type="subcellular location">
    <subcellularLocation>
        <location evidence="1">Cell membrane</location>
        <topology evidence="1">Multi-pass membrane protein</topology>
    </subcellularLocation>
</comment>
<feature type="transmembrane region" description="Helical" evidence="7">
    <location>
        <begin position="290"/>
        <end position="309"/>
    </location>
</feature>
<dbReference type="OrthoDB" id="9761224at2"/>
<dbReference type="RefSeq" id="WP_119885128.1">
    <property type="nucleotide sequence ID" value="NZ_CP067170.1"/>
</dbReference>
<comment type="caution">
    <text evidence="9">The sequence shown here is derived from an EMBL/GenBank/DDBJ whole genome shotgun (WGS) entry which is preliminary data.</text>
</comment>
<sequence>MNSLVLIAVGLLGILSGWFFYSRFIAARIYQLDAQFRTPAHEFRDGVDFVPTNRYVLWGHHFTSVAGAAPIVGPAIAVIWGWGPAFLWVVLGTIFFAGVHDMGALWASVRNRGQSIGGLSEKLLGSRARWMFMLIMFLVLLMVNAAFATVITNLLIQFPTAVIPVWGAIVVAIGIGQLLYRAQVGLLWPTIIGVGLLYGLILLGNAVPVALPAEIFGLSDRVVWVLLLFLYAGIASTLPVWMLLQPRDYINGIQLFVALGIIYAAALLSAPTVVVPFINDQVPAGTPPIAPLLFVTIACGAISGFHGLVSSGTSSKQLDRETDARLVGYGGAVGEGMLALAAIVCATAGFATLADWQAVYTNFGAGSVGAFVTGGANIVSQGLGIPAGLAATILTVTAALFAGTTMDTGVRLQRYVIQETGAITGIAALKNGTLATLLAIGFCLAIAFGAASDGTGGMVIWPLFGTSNQLLASLTLLMVTVILARLGRPVVFTLVPLVLVLTMAIYALLLQIGTFLGDQNWTLAIMALFILGAAIMVGISAVTALRQTGFSLLAHRHPAE</sequence>
<evidence type="ECO:0000256" key="1">
    <source>
        <dbReference type="ARBA" id="ARBA00004651"/>
    </source>
</evidence>
<name>A0A419A0X8_9RHOB</name>
<dbReference type="PANTHER" id="PTHR30252:SF0">
    <property type="entry name" value="PEPTIDE TRANSPORTER CSTA"/>
    <property type="match status" value="1"/>
</dbReference>
<evidence type="ECO:0000256" key="3">
    <source>
        <dbReference type="ARBA" id="ARBA00022475"/>
    </source>
</evidence>
<feature type="transmembrane region" description="Helical" evidence="7">
    <location>
        <begin position="329"/>
        <end position="354"/>
    </location>
</feature>
<feature type="transmembrane region" description="Helical" evidence="7">
    <location>
        <begin position="521"/>
        <end position="545"/>
    </location>
</feature>
<dbReference type="EMBL" id="QZEV01000007">
    <property type="protein sequence ID" value="RJL06609.1"/>
    <property type="molecule type" value="Genomic_DNA"/>
</dbReference>
<keyword evidence="4 7" id="KW-0812">Transmembrane</keyword>
<evidence type="ECO:0000259" key="8">
    <source>
        <dbReference type="Pfam" id="PF02554"/>
    </source>
</evidence>
<keyword evidence="10" id="KW-1185">Reference proteome</keyword>
<evidence type="ECO:0000256" key="5">
    <source>
        <dbReference type="ARBA" id="ARBA00022989"/>
    </source>
</evidence>
<feature type="transmembrane region" description="Helical" evidence="7">
    <location>
        <begin position="86"/>
        <end position="109"/>
    </location>
</feature>
<dbReference type="Pfam" id="PF02554">
    <property type="entry name" value="CstA"/>
    <property type="match status" value="2"/>
</dbReference>
<proteinExistence type="inferred from homology"/>
<evidence type="ECO:0000256" key="2">
    <source>
        <dbReference type="ARBA" id="ARBA00007755"/>
    </source>
</evidence>
<gene>
    <name evidence="9" type="ORF">D3P06_02955</name>
</gene>
<feature type="transmembrane region" description="Helical" evidence="7">
    <location>
        <begin position="187"/>
        <end position="211"/>
    </location>
</feature>
<dbReference type="InterPro" id="IPR003706">
    <property type="entry name" value="CstA_N"/>
</dbReference>
<feature type="transmembrane region" description="Helical" evidence="7">
    <location>
        <begin position="161"/>
        <end position="180"/>
    </location>
</feature>
<feature type="domain" description="CstA N-terminal" evidence="8">
    <location>
        <begin position="2"/>
        <end position="347"/>
    </location>
</feature>
<organism evidence="9 10">
    <name type="scientific">Paracoccus aestuarii</name>
    <dbReference type="NCBI Taxonomy" id="453842"/>
    <lineage>
        <taxon>Bacteria</taxon>
        <taxon>Pseudomonadati</taxon>
        <taxon>Pseudomonadota</taxon>
        <taxon>Alphaproteobacteria</taxon>
        <taxon>Rhodobacterales</taxon>
        <taxon>Paracoccaceae</taxon>
        <taxon>Paracoccus</taxon>
    </lineage>
</organism>
<feature type="transmembrane region" description="Helical" evidence="7">
    <location>
        <begin position="458"/>
        <end position="483"/>
    </location>
</feature>
<reference evidence="9 10" key="1">
    <citation type="submission" date="2018-09" db="EMBL/GenBank/DDBJ databases">
        <title>Paracoccus onubensis nov. sp. a moderate halophilic bacterium isolated from Gruta de las Maravillas (Aracena, Spain).</title>
        <authorList>
            <person name="Jurado V."/>
            <person name="Gutierrez-Patricio S."/>
            <person name="Gonzalez-Pimentel J.L."/>
            <person name="Laiz L."/>
            <person name="Saiz-Jimenez C."/>
        </authorList>
    </citation>
    <scope>NUCLEOTIDE SEQUENCE [LARGE SCALE GENOMIC DNA]</scope>
    <source>
        <strain evidence="9 10">DSM 19484</strain>
    </source>
</reference>
<accession>A0A419A0X8</accession>
<feature type="transmembrane region" description="Helical" evidence="7">
    <location>
        <begin position="383"/>
        <end position="404"/>
    </location>
</feature>
<dbReference type="GO" id="GO:0009267">
    <property type="term" value="P:cellular response to starvation"/>
    <property type="evidence" value="ECO:0007669"/>
    <property type="project" value="InterPro"/>
</dbReference>
<feature type="transmembrane region" description="Helical" evidence="7">
    <location>
        <begin position="62"/>
        <end position="80"/>
    </location>
</feature>
<feature type="transmembrane region" description="Helical" evidence="7">
    <location>
        <begin position="434"/>
        <end position="452"/>
    </location>
</feature>
<evidence type="ECO:0000256" key="4">
    <source>
        <dbReference type="ARBA" id="ARBA00022692"/>
    </source>
</evidence>
<keyword evidence="3" id="KW-1003">Cell membrane</keyword>
<dbReference type="PANTHER" id="PTHR30252">
    <property type="entry name" value="INNER MEMBRANE PEPTIDE TRANSPORTER"/>
    <property type="match status" value="1"/>
</dbReference>